<reference evidence="2 3" key="1">
    <citation type="submission" date="2020-02" db="EMBL/GenBank/DDBJ databases">
        <authorList>
            <person name="Ma Q."/>
            <person name="Huang Y."/>
            <person name="Song X."/>
            <person name="Pei D."/>
        </authorList>
    </citation>
    <scope>NUCLEOTIDE SEQUENCE [LARGE SCALE GENOMIC DNA]</scope>
    <source>
        <strain evidence="2">Sxm20200214</strain>
        <tissue evidence="2">Leaf</tissue>
    </source>
</reference>
<sequence length="80" mass="9020">MHMIPGDPFSVSSSMGGFVHQEQHLHHLQQHMPDINPNSNPNPDAKPNSSSAKKKRNQPGTPGMIQYNTRVYINTYMHVL</sequence>
<evidence type="ECO:0000256" key="1">
    <source>
        <dbReference type="SAM" id="MobiDB-lite"/>
    </source>
</evidence>
<dbReference type="AlphaFoldDB" id="A0A8X7QZA4"/>
<feature type="compositionally biased region" description="Low complexity" evidence="1">
    <location>
        <begin position="30"/>
        <end position="43"/>
    </location>
</feature>
<evidence type="ECO:0000313" key="2">
    <source>
        <dbReference type="EMBL" id="KAG2279275.1"/>
    </source>
</evidence>
<accession>A0A8X7QZA4</accession>
<organism evidence="2 3">
    <name type="scientific">Brassica carinata</name>
    <name type="common">Ethiopian mustard</name>
    <name type="synonym">Abyssinian cabbage</name>
    <dbReference type="NCBI Taxonomy" id="52824"/>
    <lineage>
        <taxon>Eukaryota</taxon>
        <taxon>Viridiplantae</taxon>
        <taxon>Streptophyta</taxon>
        <taxon>Embryophyta</taxon>
        <taxon>Tracheophyta</taxon>
        <taxon>Spermatophyta</taxon>
        <taxon>Magnoliopsida</taxon>
        <taxon>eudicotyledons</taxon>
        <taxon>Gunneridae</taxon>
        <taxon>Pentapetalae</taxon>
        <taxon>rosids</taxon>
        <taxon>malvids</taxon>
        <taxon>Brassicales</taxon>
        <taxon>Brassicaceae</taxon>
        <taxon>Brassiceae</taxon>
        <taxon>Brassica</taxon>
    </lineage>
</organism>
<evidence type="ECO:0000313" key="3">
    <source>
        <dbReference type="Proteomes" id="UP000886595"/>
    </source>
</evidence>
<gene>
    <name evidence="2" type="ORF">Bca52824_050495</name>
</gene>
<proteinExistence type="predicted"/>
<feature type="region of interest" description="Disordered" evidence="1">
    <location>
        <begin position="1"/>
        <end position="66"/>
    </location>
</feature>
<dbReference type="EMBL" id="JAAMPC010000011">
    <property type="protein sequence ID" value="KAG2279275.1"/>
    <property type="molecule type" value="Genomic_DNA"/>
</dbReference>
<dbReference type="Proteomes" id="UP000886595">
    <property type="component" value="Unassembled WGS sequence"/>
</dbReference>
<protein>
    <submittedName>
        <fullName evidence="2">Uncharacterized protein</fullName>
    </submittedName>
</protein>
<comment type="caution">
    <text evidence="2">The sequence shown here is derived from an EMBL/GenBank/DDBJ whole genome shotgun (WGS) entry which is preliminary data.</text>
</comment>
<name>A0A8X7QZA4_BRACI</name>
<keyword evidence="3" id="KW-1185">Reference proteome</keyword>